<dbReference type="Pfam" id="PF01523">
    <property type="entry name" value="PmbA_TldD_1st"/>
    <property type="match status" value="1"/>
</dbReference>
<dbReference type="GO" id="GO:0008237">
    <property type="term" value="F:metallopeptidase activity"/>
    <property type="evidence" value="ECO:0007669"/>
    <property type="project" value="InterPro"/>
</dbReference>
<dbReference type="STRING" id="877455.Metbo_2261"/>
<dbReference type="RefSeq" id="WP_013645826.1">
    <property type="nucleotide sequence ID" value="NC_015216.1"/>
</dbReference>
<dbReference type="InterPro" id="IPR035068">
    <property type="entry name" value="TldD/PmbA_N"/>
</dbReference>
<dbReference type="KEGG" id="mel:Metbo_2261"/>
<dbReference type="eggNOG" id="arCOG00322">
    <property type="taxonomic scope" value="Archaea"/>
</dbReference>
<feature type="domain" description="Metalloprotease TldD/E C-terminal" evidence="2">
    <location>
        <begin position="217"/>
        <end position="434"/>
    </location>
</feature>
<dbReference type="OrthoDB" id="84520at2157"/>
<keyword evidence="5" id="KW-1185">Reference proteome</keyword>
<dbReference type="InterPro" id="IPR045570">
    <property type="entry name" value="Metalloprtase-TldD/E_cen_dom"/>
</dbReference>
<dbReference type="InterPro" id="IPR047657">
    <property type="entry name" value="PmbA"/>
</dbReference>
<dbReference type="PANTHER" id="PTHR43421">
    <property type="entry name" value="METALLOPROTEASE PMBA"/>
    <property type="match status" value="1"/>
</dbReference>
<dbReference type="HOGENOM" id="CLU_026425_4_2_2"/>
<feature type="domain" description="Metalloprotease TldD/E central" evidence="3">
    <location>
        <begin position="110"/>
        <end position="209"/>
    </location>
</feature>
<dbReference type="PANTHER" id="PTHR43421:SF1">
    <property type="entry name" value="METALLOPROTEASE PMBA"/>
    <property type="match status" value="1"/>
</dbReference>
<evidence type="ECO:0000259" key="1">
    <source>
        <dbReference type="Pfam" id="PF01523"/>
    </source>
</evidence>
<dbReference type="Proteomes" id="UP000007490">
    <property type="component" value="Chromosome"/>
</dbReference>
<dbReference type="AlphaFoldDB" id="F0TCT5"/>
<reference evidence="4 5" key="2">
    <citation type="journal article" date="2014" name="Int. J. Syst. Evol. Microbiol.">
        <title>Methanobacterium paludis sp. nov. and a novel strain of Methanobacterium lacus isolated from northern peatlands.</title>
        <authorList>
            <person name="Cadillo-Quiroz H."/>
            <person name="Brauer S.L."/>
            <person name="Goodson N."/>
            <person name="Yavitt J.B."/>
            <person name="Zinder S.H."/>
        </authorList>
    </citation>
    <scope>NUCLEOTIDE SEQUENCE [LARGE SCALE GENOMIC DNA]</scope>
    <source>
        <strain evidence="4 5">AL-21</strain>
    </source>
</reference>
<reference evidence="5" key="1">
    <citation type="submission" date="2011-02" db="EMBL/GenBank/DDBJ databases">
        <title>Complete sequence of Methanobacterium sp. AL-21.</title>
        <authorList>
            <consortium name="US DOE Joint Genome Institute"/>
            <person name="Lucas S."/>
            <person name="Copeland A."/>
            <person name="Lapidus A."/>
            <person name="Cheng J.-F."/>
            <person name="Goodwin L."/>
            <person name="Pitluck S."/>
            <person name="Chertkov O."/>
            <person name="Detter J.C."/>
            <person name="Han C."/>
            <person name="Tapia R."/>
            <person name="Land M."/>
            <person name="Hauser L."/>
            <person name="Kyrpides N."/>
            <person name="Ivanova N."/>
            <person name="Mikhailova N."/>
            <person name="Pagani I."/>
            <person name="Cadillo-Quiroz H."/>
            <person name="Imachi H."/>
            <person name="Zinder S."/>
            <person name="Liu W."/>
            <person name="Woyke T."/>
        </authorList>
    </citation>
    <scope>NUCLEOTIDE SEQUENCE [LARGE SCALE GENOMIC DNA]</scope>
    <source>
        <strain evidence="5">AL-21</strain>
    </source>
</reference>
<dbReference type="GO" id="GO:0005829">
    <property type="term" value="C:cytosol"/>
    <property type="evidence" value="ECO:0007669"/>
    <property type="project" value="TreeGrafter"/>
</dbReference>
<feature type="domain" description="Metalloprotease TldD/E N-terminal" evidence="1">
    <location>
        <begin position="20"/>
        <end position="82"/>
    </location>
</feature>
<sequence length="434" mass="46654">MMHDVANQTLDLALKYTDQAEVYVEKEEGVDVDIKNDNVDFAKEAFTFGVGVRVIVDGRMGFSYTTNTDSLEETVKNAIFNAKSNEVDENFSFAPNSKYPKIKDIYDPKIEYLELEEIIDVAKIMLKTVVEEKCEPTSGGFSTGYSKLIMANSEGAVAKDVSSIFTGYMAVNADDGDAVSTASESDSSRFMNIDPESIALKACEIAKKSRKGQTIDTGDIPVVLDHHAAAGLLGTFYGAFNADNIQRGRSVYADKVGQQVVSSSLSIYDDGTLPGGLQSATCDGEGVPSQKTALIEDGILKNFLFDIYTANKGGVESTGNGMRSSYGDVPAVGLSNFILNFNEVNPISDLKEGVLVTDVLGAHTANPISGDFSVEAMNAFKIENGEVTYPVKKAMLSGNIFEAMGIASATESEKRSIGPFVIPRILVEKLRVVG</sequence>
<evidence type="ECO:0000313" key="5">
    <source>
        <dbReference type="Proteomes" id="UP000007490"/>
    </source>
</evidence>
<proteinExistence type="predicted"/>
<organism evidence="4 5">
    <name type="scientific">Methanobacterium lacus (strain AL-21)</name>
    <dbReference type="NCBI Taxonomy" id="877455"/>
    <lineage>
        <taxon>Archaea</taxon>
        <taxon>Methanobacteriati</taxon>
        <taxon>Methanobacteriota</taxon>
        <taxon>Methanomada group</taxon>
        <taxon>Methanobacteria</taxon>
        <taxon>Methanobacteriales</taxon>
        <taxon>Methanobacteriaceae</taxon>
        <taxon>Methanobacterium</taxon>
    </lineage>
</organism>
<evidence type="ECO:0000259" key="3">
    <source>
        <dbReference type="Pfam" id="PF19290"/>
    </source>
</evidence>
<gene>
    <name evidence="4" type="ordered locus">Metbo_2261</name>
</gene>
<name>F0TCT5_METLA</name>
<evidence type="ECO:0000313" key="4">
    <source>
        <dbReference type="EMBL" id="ADZ10475.1"/>
    </source>
</evidence>
<dbReference type="EMBL" id="CP002551">
    <property type="protein sequence ID" value="ADZ10475.1"/>
    <property type="molecule type" value="Genomic_DNA"/>
</dbReference>
<dbReference type="InterPro" id="IPR002510">
    <property type="entry name" value="Metalloprtase-TldD/E_N"/>
</dbReference>
<dbReference type="Pfam" id="PF19289">
    <property type="entry name" value="PmbA_TldD_3rd"/>
    <property type="match status" value="1"/>
</dbReference>
<dbReference type="GO" id="GO:0006508">
    <property type="term" value="P:proteolysis"/>
    <property type="evidence" value="ECO:0007669"/>
    <property type="project" value="InterPro"/>
</dbReference>
<accession>F0TCT5</accession>
<dbReference type="Pfam" id="PF19290">
    <property type="entry name" value="PmbA_TldD_2nd"/>
    <property type="match status" value="1"/>
</dbReference>
<dbReference type="InterPro" id="IPR045569">
    <property type="entry name" value="Metalloprtase-TldD/E_C"/>
</dbReference>
<dbReference type="SUPFAM" id="SSF111283">
    <property type="entry name" value="Putative modulator of DNA gyrase, PmbA/TldD"/>
    <property type="match status" value="1"/>
</dbReference>
<evidence type="ECO:0000259" key="2">
    <source>
        <dbReference type="Pfam" id="PF19289"/>
    </source>
</evidence>
<dbReference type="GeneID" id="10278727"/>
<dbReference type="Gene3D" id="3.30.2290.10">
    <property type="entry name" value="PmbA/TldD superfamily"/>
    <property type="match status" value="1"/>
</dbReference>
<protein>
    <submittedName>
        <fullName evidence="4">Peptidase U62 modulator of DNA gyrase</fullName>
    </submittedName>
</protein>
<dbReference type="InterPro" id="IPR036059">
    <property type="entry name" value="TldD/PmbA_sf"/>
</dbReference>